<feature type="compositionally biased region" description="Polar residues" evidence="12">
    <location>
        <begin position="596"/>
        <end position="626"/>
    </location>
</feature>
<keyword evidence="8 11" id="KW-0539">Nucleus</keyword>
<feature type="compositionally biased region" description="Basic and acidic residues" evidence="12">
    <location>
        <begin position="774"/>
        <end position="783"/>
    </location>
</feature>
<evidence type="ECO:0000256" key="10">
    <source>
        <dbReference type="ARBA" id="ARBA00032008"/>
    </source>
</evidence>
<evidence type="ECO:0000256" key="9">
    <source>
        <dbReference type="ARBA" id="ARBA00025661"/>
    </source>
</evidence>
<evidence type="ECO:0000259" key="15">
    <source>
        <dbReference type="Pfam" id="PF18296"/>
    </source>
</evidence>
<dbReference type="Proteomes" id="UP001447188">
    <property type="component" value="Unassembled WGS sequence"/>
</dbReference>
<feature type="region of interest" description="Disordered" evidence="12">
    <location>
        <begin position="25"/>
        <end position="68"/>
    </location>
</feature>
<keyword evidence="17" id="KW-1185">Reference proteome</keyword>
<name>A0ABR3GS80_9PEZI</name>
<evidence type="ECO:0000313" key="16">
    <source>
        <dbReference type="EMBL" id="KAL0638791.1"/>
    </source>
</evidence>
<evidence type="ECO:0000313" key="17">
    <source>
        <dbReference type="Proteomes" id="UP001447188"/>
    </source>
</evidence>
<organism evidence="16 17">
    <name type="scientific">Discina gigas</name>
    <dbReference type="NCBI Taxonomy" id="1032678"/>
    <lineage>
        <taxon>Eukaryota</taxon>
        <taxon>Fungi</taxon>
        <taxon>Dikarya</taxon>
        <taxon>Ascomycota</taxon>
        <taxon>Pezizomycotina</taxon>
        <taxon>Pezizomycetes</taxon>
        <taxon>Pezizales</taxon>
        <taxon>Discinaceae</taxon>
        <taxon>Discina</taxon>
    </lineage>
</organism>
<feature type="compositionally biased region" description="Polar residues" evidence="12">
    <location>
        <begin position="1186"/>
        <end position="1202"/>
    </location>
</feature>
<dbReference type="EMBL" id="JBBBZM010000018">
    <property type="protein sequence ID" value="KAL0638791.1"/>
    <property type="molecule type" value="Genomic_DNA"/>
</dbReference>
<evidence type="ECO:0000256" key="5">
    <source>
        <dbReference type="ARBA" id="ARBA00023015"/>
    </source>
</evidence>
<evidence type="ECO:0000256" key="8">
    <source>
        <dbReference type="ARBA" id="ARBA00023242"/>
    </source>
</evidence>
<dbReference type="InterPro" id="IPR009401">
    <property type="entry name" value="Med13_C"/>
</dbReference>
<feature type="region of interest" description="Disordered" evidence="12">
    <location>
        <begin position="1591"/>
        <end position="1629"/>
    </location>
</feature>
<accession>A0ABR3GS80</accession>
<evidence type="ECO:0000256" key="11">
    <source>
        <dbReference type="RuleBase" id="RU364134"/>
    </source>
</evidence>
<reference evidence="16 17" key="1">
    <citation type="submission" date="2024-02" db="EMBL/GenBank/DDBJ databases">
        <title>Discinaceae phylogenomics.</title>
        <authorList>
            <person name="Dirks A.C."/>
            <person name="James T.Y."/>
        </authorList>
    </citation>
    <scope>NUCLEOTIDE SEQUENCE [LARGE SCALE GENOMIC DNA]</scope>
    <source>
        <strain evidence="16 17">ACD0624</strain>
    </source>
</reference>
<comment type="subcellular location">
    <subcellularLocation>
        <location evidence="1 11">Nucleus</location>
    </subcellularLocation>
</comment>
<evidence type="ECO:0000256" key="6">
    <source>
        <dbReference type="ARBA" id="ARBA00023159"/>
    </source>
</evidence>
<feature type="compositionally biased region" description="Acidic residues" evidence="12">
    <location>
        <begin position="941"/>
        <end position="957"/>
    </location>
</feature>
<dbReference type="PANTHER" id="PTHR48249:SF3">
    <property type="entry name" value="MEDIATOR OF RNA POLYMERASE II TRANSCRIPTION SUBUNIT 13"/>
    <property type="match status" value="1"/>
</dbReference>
<evidence type="ECO:0000256" key="7">
    <source>
        <dbReference type="ARBA" id="ARBA00023163"/>
    </source>
</evidence>
<feature type="region of interest" description="Disordered" evidence="12">
    <location>
        <begin position="533"/>
        <end position="627"/>
    </location>
</feature>
<dbReference type="Pfam" id="PF06333">
    <property type="entry name" value="Med13_C"/>
    <property type="match status" value="1"/>
</dbReference>
<dbReference type="InterPro" id="IPR021643">
    <property type="entry name" value="Mediator_Med13_N"/>
</dbReference>
<evidence type="ECO:0000259" key="14">
    <source>
        <dbReference type="Pfam" id="PF11597"/>
    </source>
</evidence>
<feature type="domain" description="Mediator complex subunit Med13 C-terminal" evidence="13">
    <location>
        <begin position="1431"/>
        <end position="1737"/>
    </location>
</feature>
<keyword evidence="4 11" id="KW-0678">Repressor</keyword>
<sequence>MESPETCLTNVLKIENLSRIPYTVYRPPLPRPSNSTSSSNNPSSKLSPAPNSTHANLLPSLNRRDTNTLRHAERTLRREGTIVLADRDKAELWVFQIEGFPQVSPTNSHSGKDGAGGGGDDNMEGEVQAQIAEEETEGKWKRLDGRLRDEWGLRESTSGNLLASVLAPPAPPPTATFRSGTPITPSFPGMFPPSHPPTTIDLTDDDSPLPESDDLYAPYKHFITATLHSLLFTLALHHGYTPLNIRTLVAPSWTAGVKPEDLLLPSSPQLLPEIIRPTVLALEAYLTTAGTLLIVPHTEIQPAIRRVGDGAIAAEESGRDVYIAPWGEWGRLLPSSPETPQSGKEESWKHDVKSYLQDCGVLSGEPGDGWEKEKSVLEEAVEQSEWRHIEIWVPFRELPGMGMVVRVVWPEALLFVKASEDDPVLALVPEKDKEISTSKEEEDGDSNLDSDDDLWWKSVFTSPEYSSFASGGLSFSLASLVLSPSSESPSPQYGTKRKDLGADWCDVPSAVDWAEEWLASKDERARIIHTRAEEKKAHRIKEEQERAEKMKIEEAEVKAEPEAMDIKEDGKSKPKAEVKNEGGVYPTPPDGGAGQQMASQEPGSTSSGSAPNTVTAISTAPTSTVPTEMDLDWIGDASSVTDPVPEQGRKQSDAAAIGGLAGGTGEADLFSGDMDEDGMFGQGITEDDFAFFDNDPGDLGFGDDDLGEDDVDMELGEVGEMNLSDMGMNGQQGEVDLAMETPGPHEIAVASSPVVPMLQLSVETQKEATAPPRAEQKQHEMEPHIQTPPLSPHRAIRLLVPEYSLSPNSQPHPTPPTTVSTVMRTPQQNGAPAPPAGGVSEAKRRMSLYSPITFTTNIEMADRKYAPGGRYFLPESIKETEQKELEAKAGRLDSPAKIPSTSGLKRKRGVFLSRVISIEDNAEVAAPEMAEVLLGGGGDDAVMEESPEEGGEEDGDGSESGWTEDSSVESDADDDTDEEEAAGSYYNSLLAASFGGGSTGGAGRKRKWPFDEEGEEGMVESMKRDVGVGIDGEIEVVGEMAPPPWEVMIPDSTDSSLVGVFANMGLETDAISLAGLGEGEFNAVSKLVREQVVTGTSKPLGTLIGGSAWETAMEDDDDEWCLLRRRKGKDEGVVEDAVRSLFGASGVVRCTLETYVAVADAVIEPPLLVGRAVTMRPLAQPRRSIQPPTLNKRATTSTSDNAGASAIFRLKPPHIHIHRAEQALEILPPSLHFWETFGFAPCGGPKNVIGFCLYPSSKQMEEAADEFLERVQCAYEGARFGTHVRGRLDASDIKNGTYAVDSKGGKNLEKGVKALMDTMGEFGAVLANVADELQNIVVYVVNPFEHPSAIVDICAGFLMMKRVYTRAMEGVMGARCNNLVLQIVPVRFLAAKVGGISRAQSEWHTLAGEVYNRCVPTDGVGSLEEAQKTFSPSIYLSRPPPKSIDFRLTTEPSLSLLYENSILHCAYAQSIDERWVSVAWTDNWGQIQFTESYCLGRKGCTVLRVFEDVCREIWGKTMEIARLRKIHWRLMFVKVGSMLMDEIDGWTRLSRAHSFPHSLTLLSTDVAPPLTVTPVLLPIVPTQFNPSVSIYGGTPPGTTPTPGGNSIVSPDQFGNAANTPSADPLPELDPGSNLVDFGDETWGVICAHRWRRGLLLGQDDGGGFSGGCMGYLVKRGGTGEGDEMVVMQVEVVRGTGGNTLLREVLQAYRSLATLGQFKGVVEMGGRGSVVPWHIGAAWKGVEVLALVM</sequence>
<feature type="region of interest" description="Disordered" evidence="12">
    <location>
        <begin position="163"/>
        <end position="211"/>
    </location>
</feature>
<keyword evidence="5 11" id="KW-0805">Transcription regulation</keyword>
<evidence type="ECO:0000256" key="3">
    <source>
        <dbReference type="ARBA" id="ARBA00019618"/>
    </source>
</evidence>
<keyword evidence="7 11" id="KW-0804">Transcription</keyword>
<feature type="region of interest" description="Disordered" evidence="12">
    <location>
        <begin position="765"/>
        <end position="789"/>
    </location>
</feature>
<evidence type="ECO:0000256" key="12">
    <source>
        <dbReference type="SAM" id="MobiDB-lite"/>
    </source>
</evidence>
<feature type="domain" description="MID" evidence="15">
    <location>
        <begin position="1246"/>
        <end position="1414"/>
    </location>
</feature>
<evidence type="ECO:0000256" key="4">
    <source>
        <dbReference type="ARBA" id="ARBA00022491"/>
    </source>
</evidence>
<dbReference type="PANTHER" id="PTHR48249">
    <property type="entry name" value="MEDIATOR OF RNA POLYMERASE II TRANSCRIPTION SUBUNIT 13"/>
    <property type="match status" value="1"/>
</dbReference>
<feature type="compositionally biased region" description="Basic and acidic residues" evidence="12">
    <location>
        <begin position="533"/>
        <end position="580"/>
    </location>
</feature>
<feature type="domain" description="Mediator complex subunit Med13 N-terminal" evidence="14">
    <location>
        <begin position="1"/>
        <end position="416"/>
    </location>
</feature>
<feature type="compositionally biased region" description="Acidic residues" evidence="12">
    <location>
        <begin position="202"/>
        <end position="211"/>
    </location>
</feature>
<evidence type="ECO:0000256" key="2">
    <source>
        <dbReference type="ARBA" id="ARBA00009354"/>
    </source>
</evidence>
<comment type="subunit">
    <text evidence="11">Component of the SRB8-11 complex, which itself associates with the Mediator complex.</text>
</comment>
<comment type="similarity">
    <text evidence="2 11">Belongs to the Mediator complex subunit 13 family.</text>
</comment>
<feature type="region of interest" description="Disordered" evidence="12">
    <location>
        <begin position="1180"/>
        <end position="1203"/>
    </location>
</feature>
<evidence type="ECO:0000256" key="1">
    <source>
        <dbReference type="ARBA" id="ARBA00004123"/>
    </source>
</evidence>
<dbReference type="Pfam" id="PF11597">
    <property type="entry name" value="Med13_N"/>
    <property type="match status" value="1"/>
</dbReference>
<evidence type="ECO:0000259" key="13">
    <source>
        <dbReference type="Pfam" id="PF06333"/>
    </source>
</evidence>
<feature type="region of interest" description="Disordered" evidence="12">
    <location>
        <begin position="101"/>
        <end position="123"/>
    </location>
</feature>
<comment type="caution">
    <text evidence="16">The sequence shown here is derived from an EMBL/GenBank/DDBJ whole genome shotgun (WGS) entry which is preliminary data.</text>
</comment>
<protein>
    <recommendedName>
        <fullName evidence="3 11">Mediator of RNA polymerase II transcription subunit 13</fullName>
    </recommendedName>
    <alternativeName>
        <fullName evidence="10 11">Mediator complex subunit 13</fullName>
    </alternativeName>
</protein>
<dbReference type="InterPro" id="IPR051139">
    <property type="entry name" value="Mediator_complx_sub13"/>
</dbReference>
<keyword evidence="6 11" id="KW-0010">Activator</keyword>
<feature type="compositionally biased region" description="Acidic residues" evidence="12">
    <location>
        <begin position="966"/>
        <end position="981"/>
    </location>
</feature>
<comment type="function">
    <text evidence="9 11">Component of the SRB8-11 complex. The SRB8-11 complex is a regulatory module of the Mediator complex which is itself involved in regulation of basal and activated RNA polymerase II-dependent transcription. The SRB8-11 complex may be involved in the transcriptional repression of a subset of genes regulated by Mediator. It may inhibit the association of the Mediator complex with RNA polymerase II to form the holoenzyme complex.</text>
</comment>
<feature type="compositionally biased region" description="Low complexity" evidence="12">
    <location>
        <begin position="32"/>
        <end position="52"/>
    </location>
</feature>
<feature type="region of interest" description="Disordered" evidence="12">
    <location>
        <begin position="997"/>
        <end position="1018"/>
    </location>
</feature>
<gene>
    <name evidence="16" type="primary">SSN2</name>
    <name evidence="16" type="ORF">Q9L58_002217</name>
</gene>
<proteinExistence type="inferred from homology"/>
<feature type="region of interest" description="Disordered" evidence="12">
    <location>
        <begin position="936"/>
        <end position="981"/>
    </location>
</feature>
<dbReference type="Pfam" id="PF18296">
    <property type="entry name" value="MID_MedPIWI"/>
    <property type="match status" value="1"/>
</dbReference>
<dbReference type="InterPro" id="IPR041285">
    <property type="entry name" value="MID_MedPIWI"/>
</dbReference>